<evidence type="ECO:0000256" key="1">
    <source>
        <dbReference type="SAM" id="MobiDB-lite"/>
    </source>
</evidence>
<keyword evidence="3" id="KW-1185">Reference proteome</keyword>
<protein>
    <submittedName>
        <fullName evidence="2">Uncharacterized protein</fullName>
    </submittedName>
</protein>
<organism evidence="2 3">
    <name type="scientific">Mesorhabditis spiculigera</name>
    <dbReference type="NCBI Taxonomy" id="96644"/>
    <lineage>
        <taxon>Eukaryota</taxon>
        <taxon>Metazoa</taxon>
        <taxon>Ecdysozoa</taxon>
        <taxon>Nematoda</taxon>
        <taxon>Chromadorea</taxon>
        <taxon>Rhabditida</taxon>
        <taxon>Rhabditina</taxon>
        <taxon>Rhabditomorpha</taxon>
        <taxon>Rhabditoidea</taxon>
        <taxon>Rhabditidae</taxon>
        <taxon>Mesorhabditinae</taxon>
        <taxon>Mesorhabditis</taxon>
    </lineage>
</organism>
<gene>
    <name evidence="2" type="ORF">MSPICULIGERA_LOCUS19037</name>
</gene>
<evidence type="ECO:0000313" key="3">
    <source>
        <dbReference type="Proteomes" id="UP001177023"/>
    </source>
</evidence>
<dbReference type="Gene3D" id="1.10.260.100">
    <property type="match status" value="1"/>
</dbReference>
<dbReference type="EMBL" id="CATQJA010002662">
    <property type="protein sequence ID" value="CAJ0580861.1"/>
    <property type="molecule type" value="Genomic_DNA"/>
</dbReference>
<evidence type="ECO:0000313" key="2">
    <source>
        <dbReference type="EMBL" id="CAJ0580861.1"/>
    </source>
</evidence>
<accession>A0AA36G9U7</accession>
<proteinExistence type="predicted"/>
<dbReference type="Proteomes" id="UP001177023">
    <property type="component" value="Unassembled WGS sequence"/>
</dbReference>
<comment type="caution">
    <text evidence="2">The sequence shown here is derived from an EMBL/GenBank/DDBJ whole genome shotgun (WGS) entry which is preliminary data.</text>
</comment>
<feature type="non-terminal residue" evidence="2">
    <location>
        <position position="191"/>
    </location>
</feature>
<dbReference type="AlphaFoldDB" id="A0AA36G9U7"/>
<sequence>MQTPFSPQIHPGTLFVVWLGDSGLLIRHVISSIAEIRAKKLIAYDNAKLRVTRKQELLDRRERVRKAQEEMQQAREQAPYYGFENADFSCNAELKDLFKDPEVMAALSDCISNPDHIHNYIGNAKVVKVLRQFRGFYSGGTGEMSGGVDDDYDGYVDETADVPPGPLIREDGDDIPDYPPTTSCRCPHKAP</sequence>
<name>A0AA36G9U7_9BILA</name>
<feature type="region of interest" description="Disordered" evidence="1">
    <location>
        <begin position="155"/>
        <end position="191"/>
    </location>
</feature>
<reference evidence="2" key="1">
    <citation type="submission" date="2023-06" db="EMBL/GenBank/DDBJ databases">
        <authorList>
            <person name="Delattre M."/>
        </authorList>
    </citation>
    <scope>NUCLEOTIDE SEQUENCE</scope>
    <source>
        <strain evidence="2">AF72</strain>
    </source>
</reference>